<protein>
    <submittedName>
        <fullName evidence="2">Uncharacterized protein</fullName>
    </submittedName>
</protein>
<comment type="caution">
    <text evidence="2">The sequence shown here is derived from an EMBL/GenBank/DDBJ whole genome shotgun (WGS) entry which is preliminary data.</text>
</comment>
<dbReference type="RefSeq" id="WP_164510017.1">
    <property type="nucleotide sequence ID" value="NZ_JBHTOG010000044.1"/>
</dbReference>
<reference evidence="3" key="1">
    <citation type="journal article" date="2019" name="Int. J. Syst. Evol. Microbiol.">
        <title>The Global Catalogue of Microorganisms (GCM) 10K type strain sequencing project: providing services to taxonomists for standard genome sequencing and annotation.</title>
        <authorList>
            <consortium name="The Broad Institute Genomics Platform"/>
            <consortium name="The Broad Institute Genome Sequencing Center for Infectious Disease"/>
            <person name="Wu L."/>
            <person name="Ma J."/>
        </authorList>
    </citation>
    <scope>NUCLEOTIDE SEQUENCE [LARGE SCALE GENOMIC DNA]</scope>
    <source>
        <strain evidence="3">CCM 8947</strain>
    </source>
</reference>
<gene>
    <name evidence="2" type="ORF">ACFQ47_09235</name>
</gene>
<feature type="transmembrane region" description="Helical" evidence="1">
    <location>
        <begin position="31"/>
        <end position="49"/>
    </location>
</feature>
<evidence type="ECO:0000256" key="1">
    <source>
        <dbReference type="SAM" id="Phobius"/>
    </source>
</evidence>
<proteinExistence type="predicted"/>
<organism evidence="2 3">
    <name type="scientific">Lacticaseibacillus yichunensis</name>
    <dbReference type="NCBI Taxonomy" id="2486015"/>
    <lineage>
        <taxon>Bacteria</taxon>
        <taxon>Bacillati</taxon>
        <taxon>Bacillota</taxon>
        <taxon>Bacilli</taxon>
        <taxon>Lactobacillales</taxon>
        <taxon>Lactobacillaceae</taxon>
        <taxon>Lacticaseibacillus</taxon>
    </lineage>
</organism>
<name>A0ABW4CRT5_9LACO</name>
<keyword evidence="3" id="KW-1185">Reference proteome</keyword>
<dbReference type="EMBL" id="JBHTOG010000044">
    <property type="protein sequence ID" value="MFD1432849.1"/>
    <property type="molecule type" value="Genomic_DNA"/>
</dbReference>
<evidence type="ECO:0000313" key="3">
    <source>
        <dbReference type="Proteomes" id="UP001597192"/>
    </source>
</evidence>
<keyword evidence="1" id="KW-0812">Transmembrane</keyword>
<accession>A0ABW4CRT5</accession>
<sequence>MTMTFFTLSLALLLLAALTWGRGHHRQAAMLCGFGVLLAIAPLFIFFFLTGC</sequence>
<keyword evidence="1" id="KW-0472">Membrane</keyword>
<keyword evidence="1" id="KW-1133">Transmembrane helix</keyword>
<evidence type="ECO:0000313" key="2">
    <source>
        <dbReference type="EMBL" id="MFD1432849.1"/>
    </source>
</evidence>
<dbReference type="Proteomes" id="UP001597192">
    <property type="component" value="Unassembled WGS sequence"/>
</dbReference>